<protein>
    <submittedName>
        <fullName evidence="1">ATP-binding protein</fullName>
    </submittedName>
</protein>
<proteinExistence type="predicted"/>
<organism evidence="1 2">
    <name type="scientific">Prevotella nigrescens</name>
    <dbReference type="NCBI Taxonomy" id="28133"/>
    <lineage>
        <taxon>Bacteria</taxon>
        <taxon>Pseudomonadati</taxon>
        <taxon>Bacteroidota</taxon>
        <taxon>Bacteroidia</taxon>
        <taxon>Bacteroidales</taxon>
        <taxon>Prevotellaceae</taxon>
        <taxon>Prevotella</taxon>
    </lineage>
</organism>
<dbReference type="PANTHER" id="PTHR42990">
    <property type="entry name" value="ATPASE"/>
    <property type="match status" value="1"/>
</dbReference>
<dbReference type="GO" id="GO:0005524">
    <property type="term" value="F:ATP binding"/>
    <property type="evidence" value="ECO:0007669"/>
    <property type="project" value="UniProtKB-KW"/>
</dbReference>
<dbReference type="Gene3D" id="3.40.50.300">
    <property type="entry name" value="P-loop containing nucleotide triphosphate hydrolases"/>
    <property type="match status" value="1"/>
</dbReference>
<keyword evidence="1" id="KW-0547">Nucleotide-binding</keyword>
<name>A0A9D5WVU2_9BACT</name>
<dbReference type="SUPFAM" id="SSF52540">
    <property type="entry name" value="P-loop containing nucleoside triphosphate hydrolases"/>
    <property type="match status" value="1"/>
</dbReference>
<dbReference type="InterPro" id="IPR036390">
    <property type="entry name" value="WH_DNA-bd_sf"/>
</dbReference>
<sequence length="394" mass="46367">MDAFFRTHTYLVEHNYAPVRRMLMDEIDWNDRMIGIKGTRGVGKTTFLLQYAKEKFGANDRKCLYINMNNFYFQERGIADFAGEFYRGGGKVLLIDQIFKQPNWSYDLRKCYDSYSGLKIAFTGSSVMRLKEENPELNGIVKSYNLRGFSFREFLNYMSGHNFPSYSLDDIIKNHEEITRQILPKVSPLKYFQDYIHHGYYPFFLENRNYSENLLKTMNMMTEVDILLIKQIELKYLTKIKKLFYLLALEGPKSPNISNLAKEINTSRATVMNYIKYLSDSRLINIIYTVGQEFPKKPAKVIMNNSNLIYAIYPIHVEQQDVMETFFVNALLSGHLVNEGNKQGNYIIDENKRFRICDAENVKMRLNNETIYARYNTEIGKDNKIPLWLFGFLY</sequence>
<comment type="caution">
    <text evidence="1">The sequence shown here is derived from an EMBL/GenBank/DDBJ whole genome shotgun (WGS) entry which is preliminary data.</text>
</comment>
<dbReference type="GeneID" id="67365056"/>
<dbReference type="InterPro" id="IPR027417">
    <property type="entry name" value="P-loop_NTPase"/>
</dbReference>
<evidence type="ECO:0000313" key="1">
    <source>
        <dbReference type="EMBL" id="MBF1447224.1"/>
    </source>
</evidence>
<dbReference type="InterPro" id="IPR041682">
    <property type="entry name" value="AAA_14"/>
</dbReference>
<reference evidence="1" key="1">
    <citation type="submission" date="2020-04" db="EMBL/GenBank/DDBJ databases">
        <title>Deep metagenomics examines the oral microbiome during advanced dental caries in children, revealing novel taxa and co-occurrences with host molecules.</title>
        <authorList>
            <person name="Baker J.L."/>
            <person name="Morton J.T."/>
            <person name="Dinis M."/>
            <person name="Alvarez R."/>
            <person name="Tran N.C."/>
            <person name="Knight R."/>
            <person name="Edlund A."/>
        </authorList>
    </citation>
    <scope>NUCLEOTIDE SEQUENCE</scope>
    <source>
        <strain evidence="1">JCVI_32_bin.50</strain>
    </source>
</reference>
<dbReference type="SUPFAM" id="SSF46785">
    <property type="entry name" value="Winged helix' DNA-binding domain"/>
    <property type="match status" value="1"/>
</dbReference>
<evidence type="ECO:0000313" key="2">
    <source>
        <dbReference type="Proteomes" id="UP000787419"/>
    </source>
</evidence>
<dbReference type="RefSeq" id="WP_004363790.1">
    <property type="nucleotide sequence ID" value="NZ_CAJPQZ010000001.1"/>
</dbReference>
<dbReference type="Pfam" id="PF13173">
    <property type="entry name" value="AAA_14"/>
    <property type="match status" value="1"/>
</dbReference>
<accession>A0A9D5WVU2</accession>
<dbReference type="PANTHER" id="PTHR42990:SF1">
    <property type="entry name" value="AAA+ ATPASE DOMAIN-CONTAINING PROTEIN"/>
    <property type="match status" value="1"/>
</dbReference>
<dbReference type="AlphaFoldDB" id="A0A9D5WVU2"/>
<keyword evidence="1" id="KW-0067">ATP-binding</keyword>
<dbReference type="Proteomes" id="UP000787419">
    <property type="component" value="Unassembled WGS sequence"/>
</dbReference>
<gene>
    <name evidence="1" type="ORF">HXN55_07585</name>
</gene>
<dbReference type="EMBL" id="JABZTM010000079">
    <property type="protein sequence ID" value="MBF1447224.1"/>
    <property type="molecule type" value="Genomic_DNA"/>
</dbReference>